<evidence type="ECO:0000259" key="2">
    <source>
        <dbReference type="Pfam" id="PF23565"/>
    </source>
</evidence>
<dbReference type="InterPro" id="IPR039600">
    <property type="entry name" value="TANGO6/Rtp1"/>
</dbReference>
<comment type="caution">
    <text evidence="3">The sequence shown here is derived from an EMBL/GenBank/DDBJ whole genome shotgun (WGS) entry which is preliminary data.</text>
</comment>
<dbReference type="Proteomes" id="UP001605036">
    <property type="component" value="Unassembled WGS sequence"/>
</dbReference>
<proteinExistence type="predicted"/>
<feature type="region of interest" description="Disordered" evidence="1">
    <location>
        <begin position="186"/>
        <end position="208"/>
    </location>
</feature>
<name>A0ABD1YUR1_9MARC</name>
<keyword evidence="4" id="KW-1185">Reference proteome</keyword>
<reference evidence="3 4" key="1">
    <citation type="submission" date="2024-09" db="EMBL/GenBank/DDBJ databases">
        <title>Chromosome-scale assembly of Riccia fluitans.</title>
        <authorList>
            <person name="Paukszto L."/>
            <person name="Sawicki J."/>
            <person name="Karawczyk K."/>
            <person name="Piernik-Szablinska J."/>
            <person name="Szczecinska M."/>
            <person name="Mazdziarz M."/>
        </authorList>
    </citation>
    <scope>NUCLEOTIDE SEQUENCE [LARGE SCALE GENOMIC DNA]</scope>
    <source>
        <strain evidence="3">Rf_01</strain>
        <tissue evidence="3">Aerial parts of the thallus</tissue>
    </source>
</reference>
<evidence type="ECO:0000313" key="3">
    <source>
        <dbReference type="EMBL" id="KAL2634425.1"/>
    </source>
</evidence>
<dbReference type="InterPro" id="IPR057407">
    <property type="entry name" value="HEAT_TANGO6"/>
</dbReference>
<feature type="compositionally biased region" description="Basic and acidic residues" evidence="1">
    <location>
        <begin position="186"/>
        <end position="199"/>
    </location>
</feature>
<organism evidence="3 4">
    <name type="scientific">Riccia fluitans</name>
    <dbReference type="NCBI Taxonomy" id="41844"/>
    <lineage>
        <taxon>Eukaryota</taxon>
        <taxon>Viridiplantae</taxon>
        <taxon>Streptophyta</taxon>
        <taxon>Embryophyta</taxon>
        <taxon>Marchantiophyta</taxon>
        <taxon>Marchantiopsida</taxon>
        <taxon>Marchantiidae</taxon>
        <taxon>Marchantiales</taxon>
        <taxon>Ricciaceae</taxon>
        <taxon>Riccia</taxon>
    </lineage>
</organism>
<dbReference type="PANTHER" id="PTHR20959">
    <property type="entry name" value="TRANSPORT AND GOLGI ORGANIZATION PROTEIN 6 FAMILY MEMBER"/>
    <property type="match status" value="1"/>
</dbReference>
<sequence length="775" mass="86457">MMPSREGKSTRSAKAVLKEARSVLSSIADQRQQDSLRATTAADTNSSLPSHQFLLHSVELVEECHRLLKSGTSFEFKDWTVLKAVVELVVRWGIYPYLSPGVGIPLQKRFGQRAASAAAKAVSDYLRASESLVTEHEAKREVESSINNPQAHPLVFSADLLSYLLLERIFLPPSEITQEDRVKIIDDNQEKEGDQNAKAEDDDEQKYQGKYTPAVVSSPAALRQHILTHHLIDVIASLLQIAHDGRQLDTKFWREEAEERIKAIVARLPVDYVVEALFNLLGEGNSGSQAPSWLKPGVGKLLSRIVASRSGALATVMERLSGGAESGSVHVYERVAAHLAKVPRHVCTKDDYYKIVCRELQLLLFLPEISYLHSSTSKAYKNMHHTSIIMACLLAHQEPSLTEKYLLRPIVDRLLSWNNAEVEGNTNRLEESSLLDSLHVLRLLLTAGHEKALSLRELLLPLTSPLVPKLILLEYLLWPAWHKHNARRLDSTEKRGEKGGQMKGGLKVGFLEGKRLYNSEEEEEDEGKVKGTVPHVMGCISDNVAFHLKQPVLHSVPIVVSFLFELSASSLSWPSNEGQIAGAIEVGKGQGEFPAMYISKRLLTGEYWELTLALMDKLLRRVLLVRKAALMKNRESPFQNRDQLMEQAVKLLETFEVLYVEVGFKAVEKDATKALPLLKVLLDDSDLSSDGEMVELVLRLLQTAASQLHEELKFVEDEKHILYQGRAEQIELLNGLGVSLDRIIASSQVGKESKEYAGMVKSAVSHLVSSITTRT</sequence>
<dbReference type="AlphaFoldDB" id="A0ABD1YUR1"/>
<evidence type="ECO:0000256" key="1">
    <source>
        <dbReference type="SAM" id="MobiDB-lite"/>
    </source>
</evidence>
<dbReference type="Pfam" id="PF23565">
    <property type="entry name" value="ARM_TANGO6"/>
    <property type="match status" value="1"/>
</dbReference>
<protein>
    <recommendedName>
        <fullName evidence="2">TANGO6 HEAT repeat domain-containing protein</fullName>
    </recommendedName>
</protein>
<evidence type="ECO:0000313" key="4">
    <source>
        <dbReference type="Proteomes" id="UP001605036"/>
    </source>
</evidence>
<dbReference type="EMBL" id="JBHFFA010000003">
    <property type="protein sequence ID" value="KAL2634425.1"/>
    <property type="molecule type" value="Genomic_DNA"/>
</dbReference>
<gene>
    <name evidence="3" type="ORF">R1flu_005904</name>
</gene>
<feature type="domain" description="TANGO6 HEAT repeat" evidence="2">
    <location>
        <begin position="316"/>
        <end position="466"/>
    </location>
</feature>
<dbReference type="PANTHER" id="PTHR20959:SF1">
    <property type="entry name" value="TRANSPORT AND GOLGI ORGANIZATION PROTEIN 6 HOMOLOG"/>
    <property type="match status" value="1"/>
</dbReference>
<accession>A0ABD1YUR1</accession>